<dbReference type="PANTHER" id="PTHR42789:SF1">
    <property type="entry name" value="D-ISOMER SPECIFIC 2-HYDROXYACID DEHYDROGENASE FAMILY PROTEIN (AFU_ORTHOLOGUE AFUA_6G10090)"/>
    <property type="match status" value="1"/>
</dbReference>
<dbReference type="Pfam" id="PF02826">
    <property type="entry name" value="2-Hacid_dh_C"/>
    <property type="match status" value="1"/>
</dbReference>
<evidence type="ECO:0000259" key="6">
    <source>
        <dbReference type="Pfam" id="PF02826"/>
    </source>
</evidence>
<feature type="domain" description="D-isomer specific 2-hydroxyacid dehydrogenase NAD-binding" evidence="6">
    <location>
        <begin position="121"/>
        <end position="294"/>
    </location>
</feature>
<keyword evidence="3" id="KW-0520">NAD</keyword>
<dbReference type="InterPro" id="IPR029753">
    <property type="entry name" value="D-isomer_DH_CS"/>
</dbReference>
<evidence type="ECO:0000256" key="2">
    <source>
        <dbReference type="ARBA" id="ARBA00023002"/>
    </source>
</evidence>
<feature type="domain" description="D-isomer specific 2-hydroxyacid dehydrogenase catalytic" evidence="5">
    <location>
        <begin position="46"/>
        <end position="321"/>
    </location>
</feature>
<evidence type="ECO:0000313" key="7">
    <source>
        <dbReference type="EMBL" id="MFC3704241.1"/>
    </source>
</evidence>
<dbReference type="CDD" id="cd12169">
    <property type="entry name" value="PGDH_like_1"/>
    <property type="match status" value="1"/>
</dbReference>
<evidence type="ECO:0000259" key="5">
    <source>
        <dbReference type="Pfam" id="PF00389"/>
    </source>
</evidence>
<dbReference type="SUPFAM" id="SSF51735">
    <property type="entry name" value="NAD(P)-binding Rossmann-fold domains"/>
    <property type="match status" value="1"/>
</dbReference>
<dbReference type="PROSITE" id="PS00670">
    <property type="entry name" value="D_2_HYDROXYACID_DH_2"/>
    <property type="match status" value="1"/>
</dbReference>
<dbReference type="InterPro" id="IPR006140">
    <property type="entry name" value="D-isomer_DH_NAD-bd"/>
</dbReference>
<keyword evidence="8" id="KW-1185">Reference proteome</keyword>
<dbReference type="RefSeq" id="WP_380095674.1">
    <property type="nucleotide sequence ID" value="NZ_JBHRYD010000001.1"/>
</dbReference>
<evidence type="ECO:0000313" key="8">
    <source>
        <dbReference type="Proteomes" id="UP001595613"/>
    </source>
</evidence>
<evidence type="ECO:0000256" key="1">
    <source>
        <dbReference type="ARBA" id="ARBA00005854"/>
    </source>
</evidence>
<protein>
    <submittedName>
        <fullName evidence="7">D-2-hydroxyacid dehydrogenase family protein</fullName>
    </submittedName>
</protein>
<organism evidence="7 8">
    <name type="scientific">Devosia honganensis</name>
    <dbReference type="NCBI Taxonomy" id="1610527"/>
    <lineage>
        <taxon>Bacteria</taxon>
        <taxon>Pseudomonadati</taxon>
        <taxon>Pseudomonadota</taxon>
        <taxon>Alphaproteobacteria</taxon>
        <taxon>Hyphomicrobiales</taxon>
        <taxon>Devosiaceae</taxon>
        <taxon>Devosia</taxon>
    </lineage>
</organism>
<evidence type="ECO:0000256" key="3">
    <source>
        <dbReference type="ARBA" id="ARBA00023027"/>
    </source>
</evidence>
<name>A0ABV7WY76_9HYPH</name>
<proteinExistence type="inferred from homology"/>
<dbReference type="InterPro" id="IPR006139">
    <property type="entry name" value="D-isomer_2_OHA_DH_cat_dom"/>
</dbReference>
<dbReference type="Proteomes" id="UP001595613">
    <property type="component" value="Unassembled WGS sequence"/>
</dbReference>
<gene>
    <name evidence="7" type="ORF">ACFOOL_05660</name>
</gene>
<comment type="caution">
    <text evidence="7">The sequence shown here is derived from an EMBL/GenBank/DDBJ whole genome shotgun (WGS) entry which is preliminary data.</text>
</comment>
<dbReference type="EMBL" id="JBHRYD010000001">
    <property type="protein sequence ID" value="MFC3704241.1"/>
    <property type="molecule type" value="Genomic_DNA"/>
</dbReference>
<dbReference type="SUPFAM" id="SSF52283">
    <property type="entry name" value="Formate/glycerate dehydrogenase catalytic domain-like"/>
    <property type="match status" value="1"/>
</dbReference>
<dbReference type="Pfam" id="PF00389">
    <property type="entry name" value="2-Hacid_dh"/>
    <property type="match status" value="1"/>
</dbReference>
<dbReference type="InterPro" id="IPR036291">
    <property type="entry name" value="NAD(P)-bd_dom_sf"/>
</dbReference>
<reference evidence="8" key="1">
    <citation type="journal article" date="2019" name="Int. J. Syst. Evol. Microbiol.">
        <title>The Global Catalogue of Microorganisms (GCM) 10K type strain sequencing project: providing services to taxonomists for standard genome sequencing and annotation.</title>
        <authorList>
            <consortium name="The Broad Institute Genomics Platform"/>
            <consortium name="The Broad Institute Genome Sequencing Center for Infectious Disease"/>
            <person name="Wu L."/>
            <person name="Ma J."/>
        </authorList>
    </citation>
    <scope>NUCLEOTIDE SEQUENCE [LARGE SCALE GENOMIC DNA]</scope>
    <source>
        <strain evidence="8">KCTC 42281</strain>
    </source>
</reference>
<dbReference type="InterPro" id="IPR050857">
    <property type="entry name" value="D-2-hydroxyacid_DH"/>
</dbReference>
<evidence type="ECO:0000256" key="4">
    <source>
        <dbReference type="RuleBase" id="RU003719"/>
    </source>
</evidence>
<accession>A0ABV7WY76</accession>
<keyword evidence="2 4" id="KW-0560">Oxidoreductase</keyword>
<dbReference type="PANTHER" id="PTHR42789">
    <property type="entry name" value="D-ISOMER SPECIFIC 2-HYDROXYACID DEHYDROGENASE FAMILY PROTEIN (AFU_ORTHOLOGUE AFUA_6G10090)"/>
    <property type="match status" value="1"/>
</dbReference>
<comment type="similarity">
    <text evidence="1 4">Belongs to the D-isomer specific 2-hydroxyacid dehydrogenase family.</text>
</comment>
<dbReference type="Gene3D" id="3.40.50.720">
    <property type="entry name" value="NAD(P)-binding Rossmann-like Domain"/>
    <property type="match status" value="2"/>
</dbReference>
<sequence length="325" mass="34548">MPDAPQDRPLVCVVLDDYQDAAAAAAPWERLAPRVAVSFERRHIGRRDALVERLGDADIVVANRERTRFDAALLASLPRLKLLVTTGMGNAAIDMAAARARNIEVRGTGSAGEPTVELAWALILGLARRLVPEANGLREGRWQSSLGFGLKGRTLGLVGLGRVGTGVAAVGRALGMEVLAWSPNLTPERALAAGARRSSGLEALFAAADIVSLHAPLTESSKGLVDAPLLARMRPGAYLVNTARAGLVDEAALLEALRSGRLAGAALDVFWEEPLPAVHPLLALPNVLATPHLGYVTDHNYARYFSDAVENIEAWLAGRPIRVLN</sequence>